<dbReference type="EMBL" id="SJPW01000026">
    <property type="protein sequence ID" value="TWU41709.1"/>
    <property type="molecule type" value="Genomic_DNA"/>
</dbReference>
<keyword evidence="2" id="KW-1185">Reference proteome</keyword>
<sequence length="41" mass="4477">MRIRFAKTGVEKLMTNSPDVFPVIELPVIVPDETVPPGIAV</sequence>
<dbReference type="Proteomes" id="UP000318288">
    <property type="component" value="Unassembled WGS sequence"/>
</dbReference>
<evidence type="ECO:0000313" key="1">
    <source>
        <dbReference type="EMBL" id="TWU41709.1"/>
    </source>
</evidence>
<protein>
    <submittedName>
        <fullName evidence="1">Uncharacterized protein</fullName>
    </submittedName>
</protein>
<dbReference type="AlphaFoldDB" id="A0A5C6E3F4"/>
<name>A0A5C6E3F4_9BACT</name>
<gene>
    <name evidence="1" type="ORF">Poly51_63640</name>
</gene>
<reference evidence="1 2" key="1">
    <citation type="submission" date="2019-02" db="EMBL/GenBank/DDBJ databases">
        <title>Deep-cultivation of Planctomycetes and their phenomic and genomic characterization uncovers novel biology.</title>
        <authorList>
            <person name="Wiegand S."/>
            <person name="Jogler M."/>
            <person name="Boedeker C."/>
            <person name="Pinto D."/>
            <person name="Vollmers J."/>
            <person name="Rivas-Marin E."/>
            <person name="Kohn T."/>
            <person name="Peeters S.H."/>
            <person name="Heuer A."/>
            <person name="Rast P."/>
            <person name="Oberbeckmann S."/>
            <person name="Bunk B."/>
            <person name="Jeske O."/>
            <person name="Meyerdierks A."/>
            <person name="Storesund J.E."/>
            <person name="Kallscheuer N."/>
            <person name="Luecker S."/>
            <person name="Lage O.M."/>
            <person name="Pohl T."/>
            <person name="Merkel B.J."/>
            <person name="Hornburger P."/>
            <person name="Mueller R.-W."/>
            <person name="Bruemmer F."/>
            <person name="Labrenz M."/>
            <person name="Spormann A.M."/>
            <person name="Op Den Camp H."/>
            <person name="Overmann J."/>
            <person name="Amann R."/>
            <person name="Jetten M.S.M."/>
            <person name="Mascher T."/>
            <person name="Medema M.H."/>
            <person name="Devos D.P."/>
            <person name="Kaster A.-K."/>
            <person name="Ovreas L."/>
            <person name="Rohde M."/>
            <person name="Galperin M.Y."/>
            <person name="Jogler C."/>
        </authorList>
    </citation>
    <scope>NUCLEOTIDE SEQUENCE [LARGE SCALE GENOMIC DNA]</scope>
    <source>
        <strain evidence="1 2">Poly51</strain>
    </source>
</reference>
<proteinExistence type="predicted"/>
<comment type="caution">
    <text evidence="1">The sequence shown here is derived from an EMBL/GenBank/DDBJ whole genome shotgun (WGS) entry which is preliminary data.</text>
</comment>
<accession>A0A5C6E3F4</accession>
<evidence type="ECO:0000313" key="2">
    <source>
        <dbReference type="Proteomes" id="UP000318288"/>
    </source>
</evidence>
<organism evidence="1 2">
    <name type="scientific">Rubripirellula tenax</name>
    <dbReference type="NCBI Taxonomy" id="2528015"/>
    <lineage>
        <taxon>Bacteria</taxon>
        <taxon>Pseudomonadati</taxon>
        <taxon>Planctomycetota</taxon>
        <taxon>Planctomycetia</taxon>
        <taxon>Pirellulales</taxon>
        <taxon>Pirellulaceae</taxon>
        <taxon>Rubripirellula</taxon>
    </lineage>
</organism>